<feature type="non-terminal residue" evidence="1">
    <location>
        <position position="1"/>
    </location>
</feature>
<gene>
    <name evidence="1" type="ORF">RDB_LOCUS168810</name>
</gene>
<name>A0A8H3DDL2_9AGAM</name>
<protein>
    <submittedName>
        <fullName evidence="1">Uncharacterized protein</fullName>
    </submittedName>
</protein>
<sequence>MNFANLPPEVLYLIALVLRNDSKSIASFCAINRRTYQTLHMVLYQSVNLLSTESVVSFCEVITLLQPKYSAYITSLRIGCVNIQDFRLNKSLAPHLRQVLQNLEGLKSLSLAITPKALNILLADIKAPFHLDTLVHSGRMSTPLLRFLEGQPSITKLGWHGAMNTRELNLLCCSAKGDPSLLSNLEVLEGPLYLLKALIPIRRVSSITVLQWLEYHLYIEEFLDSLQHTMVPITRLEFVENVPIGTGWLGKGWIEIVKRLRSTPALTTLKEIRVVKLFEMDMNNQEPNIEDVFPSDSPFDFLQFEALEKFEFIHNTG</sequence>
<comment type="caution">
    <text evidence="1">The sequence shown here is derived from an EMBL/GenBank/DDBJ whole genome shotgun (WGS) entry which is preliminary data.</text>
</comment>
<dbReference type="AlphaFoldDB" id="A0A8H3DDL2"/>
<dbReference type="EMBL" id="CAJMWT010007205">
    <property type="protein sequence ID" value="CAE6523574.1"/>
    <property type="molecule type" value="Genomic_DNA"/>
</dbReference>
<proteinExistence type="predicted"/>
<dbReference type="Proteomes" id="UP000663843">
    <property type="component" value="Unassembled WGS sequence"/>
</dbReference>
<organism evidence="1 2">
    <name type="scientific">Rhizoctonia solani</name>
    <dbReference type="NCBI Taxonomy" id="456999"/>
    <lineage>
        <taxon>Eukaryota</taxon>
        <taxon>Fungi</taxon>
        <taxon>Dikarya</taxon>
        <taxon>Basidiomycota</taxon>
        <taxon>Agaricomycotina</taxon>
        <taxon>Agaricomycetes</taxon>
        <taxon>Cantharellales</taxon>
        <taxon>Ceratobasidiaceae</taxon>
        <taxon>Rhizoctonia</taxon>
    </lineage>
</organism>
<reference evidence="1" key="1">
    <citation type="submission" date="2021-01" db="EMBL/GenBank/DDBJ databases">
        <authorList>
            <person name="Kaushik A."/>
        </authorList>
    </citation>
    <scope>NUCLEOTIDE SEQUENCE</scope>
    <source>
        <strain evidence="1">AG2-2IIIB</strain>
    </source>
</reference>
<evidence type="ECO:0000313" key="1">
    <source>
        <dbReference type="EMBL" id="CAE6523574.1"/>
    </source>
</evidence>
<accession>A0A8H3DDL2</accession>
<evidence type="ECO:0000313" key="2">
    <source>
        <dbReference type="Proteomes" id="UP000663843"/>
    </source>
</evidence>